<feature type="domain" description="Aminotransferase class I/classII large" evidence="7">
    <location>
        <begin position="106"/>
        <end position="447"/>
    </location>
</feature>
<dbReference type="SUPFAM" id="SSF53383">
    <property type="entry name" value="PLP-dependent transferases"/>
    <property type="match status" value="1"/>
</dbReference>
<dbReference type="CDD" id="cd00609">
    <property type="entry name" value="AAT_like"/>
    <property type="match status" value="1"/>
</dbReference>
<proteinExistence type="inferred from homology"/>
<dbReference type="InterPro" id="IPR004839">
    <property type="entry name" value="Aminotransferase_I/II_large"/>
</dbReference>
<dbReference type="InterPro" id="IPR050859">
    <property type="entry name" value="Class-I_PLP-dep_aminotransf"/>
</dbReference>
<evidence type="ECO:0000256" key="5">
    <source>
        <dbReference type="ARBA" id="ARBA00022679"/>
    </source>
</evidence>
<comment type="cofactor">
    <cofactor evidence="1">
        <name>pyridoxal 5'-phosphate</name>
        <dbReference type="ChEBI" id="CHEBI:597326"/>
    </cofactor>
</comment>
<dbReference type="Pfam" id="PF00155">
    <property type="entry name" value="Aminotran_1_2"/>
    <property type="match status" value="1"/>
</dbReference>
<evidence type="ECO:0000256" key="1">
    <source>
        <dbReference type="ARBA" id="ARBA00001933"/>
    </source>
</evidence>
<evidence type="ECO:0000256" key="6">
    <source>
        <dbReference type="ARBA" id="ARBA00022898"/>
    </source>
</evidence>
<sequence>MKNFYTASFALSKNNVIATPLSGGSYNPELSSRDNPVNIRSPIGNGIATSRSANMNGTRDDNNTKFVYAKRVAKMADPTITNTLKLASQPGIISLGGGIPNPELFPVEFIRETVDRLIKENSQQVLQYGPTPGLPVLREQIAKYLTKKWKKTVKPEQILVTTGSQQALDLVGKAFLDKGDQILVENPTYLAAVLAFNGYETNFKILQLNENGIHPQELHRKINNNIFKFAYFIPTFQNPTGITWSLNVRKSVIDIANTNGRLIIEDDPYGELYFEKAPPPSLAALENANSVIYLGTFSKTFCPGLRVGYLVADEKIIERLALIKQAMDLHSPSLSQALVAEYLKNQTIYQAQMEKIRIFYGKKARFMMNEMKKNFDSRASWTKPKGGLFTWMTIPRIDSRVLYQQAVKAGISFMPGYPFYANEPDYSTIRLTFATVGEKEMKLALGKLKKLIITLS</sequence>
<keyword evidence="6" id="KW-0663">Pyridoxal phosphate</keyword>
<comment type="subunit">
    <text evidence="3">Homodimer.</text>
</comment>
<evidence type="ECO:0000256" key="3">
    <source>
        <dbReference type="ARBA" id="ARBA00011738"/>
    </source>
</evidence>
<reference evidence="8 9" key="1">
    <citation type="submission" date="2017-09" db="EMBL/GenBank/DDBJ databases">
        <title>Depth-based differentiation of microbial function through sediment-hosted aquifers and enrichment of novel symbionts in the deep terrestrial subsurface.</title>
        <authorList>
            <person name="Probst A.J."/>
            <person name="Ladd B."/>
            <person name="Jarett J.K."/>
            <person name="Geller-Mcgrath D.E."/>
            <person name="Sieber C.M."/>
            <person name="Emerson J.B."/>
            <person name="Anantharaman K."/>
            <person name="Thomas B.C."/>
            <person name="Malmstrom R."/>
            <person name="Stieglmeier M."/>
            <person name="Klingl A."/>
            <person name="Woyke T."/>
            <person name="Ryan C.M."/>
            <person name="Banfield J.F."/>
        </authorList>
    </citation>
    <scope>NUCLEOTIDE SEQUENCE [LARGE SCALE GENOMIC DNA]</scope>
    <source>
        <strain evidence="8">CG22_combo_CG10-13_8_21_14_all_33_16</strain>
    </source>
</reference>
<dbReference type="PANTHER" id="PTHR42790">
    <property type="entry name" value="AMINOTRANSFERASE"/>
    <property type="match status" value="1"/>
</dbReference>
<evidence type="ECO:0000256" key="2">
    <source>
        <dbReference type="ARBA" id="ARBA00007441"/>
    </source>
</evidence>
<comment type="caution">
    <text evidence="8">The sequence shown here is derived from an EMBL/GenBank/DDBJ whole genome shotgun (WGS) entry which is preliminary data.</text>
</comment>
<keyword evidence="4 8" id="KW-0032">Aminotransferase</keyword>
<keyword evidence="5 8" id="KW-0808">Transferase</keyword>
<dbReference type="InterPro" id="IPR015424">
    <property type="entry name" value="PyrdxlP-dep_Trfase"/>
</dbReference>
<dbReference type="EMBL" id="PCTD01000108">
    <property type="protein sequence ID" value="PIP64438.1"/>
    <property type="molecule type" value="Genomic_DNA"/>
</dbReference>
<gene>
    <name evidence="8" type="ORF">COW96_02510</name>
</gene>
<dbReference type="Proteomes" id="UP000230802">
    <property type="component" value="Unassembled WGS sequence"/>
</dbReference>
<dbReference type="Gene3D" id="3.40.640.10">
    <property type="entry name" value="Type I PLP-dependent aspartate aminotransferase-like (Major domain)"/>
    <property type="match status" value="1"/>
</dbReference>
<evidence type="ECO:0000259" key="7">
    <source>
        <dbReference type="Pfam" id="PF00155"/>
    </source>
</evidence>
<dbReference type="PANTHER" id="PTHR42790:SF19">
    <property type="entry name" value="KYNURENINE_ALPHA-AMINOADIPATE AMINOTRANSFERASE, MITOCHONDRIAL"/>
    <property type="match status" value="1"/>
</dbReference>
<dbReference type="InterPro" id="IPR015421">
    <property type="entry name" value="PyrdxlP-dep_Trfase_major"/>
</dbReference>
<name>A0A2H0C541_9BACT</name>
<comment type="similarity">
    <text evidence="2">Belongs to the class-I pyridoxal-phosphate-dependent aminotransferase family.</text>
</comment>
<accession>A0A2H0C541</accession>
<evidence type="ECO:0000313" key="9">
    <source>
        <dbReference type="Proteomes" id="UP000230802"/>
    </source>
</evidence>
<evidence type="ECO:0000256" key="4">
    <source>
        <dbReference type="ARBA" id="ARBA00022576"/>
    </source>
</evidence>
<dbReference type="AlphaFoldDB" id="A0A2H0C541"/>
<dbReference type="GO" id="GO:0030170">
    <property type="term" value="F:pyridoxal phosphate binding"/>
    <property type="evidence" value="ECO:0007669"/>
    <property type="project" value="InterPro"/>
</dbReference>
<dbReference type="GO" id="GO:0008483">
    <property type="term" value="F:transaminase activity"/>
    <property type="evidence" value="ECO:0007669"/>
    <property type="project" value="UniProtKB-KW"/>
</dbReference>
<dbReference type="Gene3D" id="3.90.1150.10">
    <property type="entry name" value="Aspartate Aminotransferase, domain 1"/>
    <property type="match status" value="1"/>
</dbReference>
<dbReference type="GO" id="GO:1901605">
    <property type="term" value="P:alpha-amino acid metabolic process"/>
    <property type="evidence" value="ECO:0007669"/>
    <property type="project" value="TreeGrafter"/>
</dbReference>
<organism evidence="8 9">
    <name type="scientific">Candidatus Roizmanbacteria bacterium CG22_combo_CG10-13_8_21_14_all_33_16</name>
    <dbReference type="NCBI Taxonomy" id="1974859"/>
    <lineage>
        <taxon>Bacteria</taxon>
        <taxon>Candidatus Roizmaniibacteriota</taxon>
    </lineage>
</organism>
<protein>
    <submittedName>
        <fullName evidence="8">2-aminoadipate aminotransferase</fullName>
    </submittedName>
</protein>
<dbReference type="FunFam" id="3.40.640.10:FF:000053">
    <property type="entry name" value="Aminotransferase, class I"/>
    <property type="match status" value="1"/>
</dbReference>
<evidence type="ECO:0000313" key="8">
    <source>
        <dbReference type="EMBL" id="PIP64438.1"/>
    </source>
</evidence>
<dbReference type="InterPro" id="IPR015422">
    <property type="entry name" value="PyrdxlP-dep_Trfase_small"/>
</dbReference>